<evidence type="ECO:0000256" key="1">
    <source>
        <dbReference type="ARBA" id="ARBA00005495"/>
    </source>
</evidence>
<evidence type="ECO:0000313" key="5">
    <source>
        <dbReference type="EMBL" id="CAE7268540.1"/>
    </source>
</evidence>
<dbReference type="Pfam" id="PF04828">
    <property type="entry name" value="GFA"/>
    <property type="match status" value="1"/>
</dbReference>
<dbReference type="AlphaFoldDB" id="A0A812MHL4"/>
<dbReference type="GO" id="GO:0046872">
    <property type="term" value="F:metal ion binding"/>
    <property type="evidence" value="ECO:0007669"/>
    <property type="project" value="UniProtKB-KW"/>
</dbReference>
<comment type="caution">
    <text evidence="5">The sequence shown here is derived from an EMBL/GenBank/DDBJ whole genome shotgun (WGS) entry which is preliminary data.</text>
</comment>
<keyword evidence="3" id="KW-0862">Zinc</keyword>
<evidence type="ECO:0000256" key="3">
    <source>
        <dbReference type="ARBA" id="ARBA00022833"/>
    </source>
</evidence>
<dbReference type="OrthoDB" id="406047at2759"/>
<sequence length="191" mass="20707">APSLTYQAECACSGVKVASYGGPMQITNCHCVACRAATGHSHAIWAAYPLARTVLTISSPLRVFRLTDEGANRYFCGGCGCSVAMLYHLKSVWPEAHTVWLSKHFAERTGSCDEVHIFNENSPTDPDAPCDAEPLPAEKFAMPPGPRQDQGAVLPVAQGEEACLRILNPQPDLLPPSGWLAVERPEWLKSF</sequence>
<comment type="similarity">
    <text evidence="1">Belongs to the Gfa family.</text>
</comment>
<evidence type="ECO:0000259" key="4">
    <source>
        <dbReference type="PROSITE" id="PS51891"/>
    </source>
</evidence>
<dbReference type="GO" id="GO:0016846">
    <property type="term" value="F:carbon-sulfur lyase activity"/>
    <property type="evidence" value="ECO:0007669"/>
    <property type="project" value="InterPro"/>
</dbReference>
<reference evidence="5" key="1">
    <citation type="submission" date="2021-02" db="EMBL/GenBank/DDBJ databases">
        <authorList>
            <person name="Dougan E. K."/>
            <person name="Rhodes N."/>
            <person name="Thang M."/>
            <person name="Chan C."/>
        </authorList>
    </citation>
    <scope>NUCLEOTIDE SEQUENCE</scope>
</reference>
<gene>
    <name evidence="5" type="primary">gefF</name>
    <name evidence="5" type="ORF">SPIL2461_LOCUS5860</name>
</gene>
<dbReference type="Proteomes" id="UP000649617">
    <property type="component" value="Unassembled WGS sequence"/>
</dbReference>
<evidence type="ECO:0000313" key="6">
    <source>
        <dbReference type="Proteomes" id="UP000649617"/>
    </source>
</evidence>
<feature type="domain" description="CENP-V/GFA" evidence="4">
    <location>
        <begin position="6"/>
        <end position="127"/>
    </location>
</feature>
<accession>A0A812MHL4</accession>
<dbReference type="Gene3D" id="3.90.1590.10">
    <property type="entry name" value="glutathione-dependent formaldehyde- activating enzyme (gfa)"/>
    <property type="match status" value="1"/>
</dbReference>
<evidence type="ECO:0000256" key="2">
    <source>
        <dbReference type="ARBA" id="ARBA00022723"/>
    </source>
</evidence>
<dbReference type="EMBL" id="CAJNIZ010008541">
    <property type="protein sequence ID" value="CAE7268540.1"/>
    <property type="molecule type" value="Genomic_DNA"/>
</dbReference>
<dbReference type="InterPro" id="IPR006913">
    <property type="entry name" value="CENP-V/GFA"/>
</dbReference>
<feature type="non-terminal residue" evidence="5">
    <location>
        <position position="191"/>
    </location>
</feature>
<name>A0A812MHL4_SYMPI</name>
<organism evidence="5 6">
    <name type="scientific">Symbiodinium pilosum</name>
    <name type="common">Dinoflagellate</name>
    <dbReference type="NCBI Taxonomy" id="2952"/>
    <lineage>
        <taxon>Eukaryota</taxon>
        <taxon>Sar</taxon>
        <taxon>Alveolata</taxon>
        <taxon>Dinophyceae</taxon>
        <taxon>Suessiales</taxon>
        <taxon>Symbiodiniaceae</taxon>
        <taxon>Symbiodinium</taxon>
    </lineage>
</organism>
<proteinExistence type="inferred from homology"/>
<dbReference type="PROSITE" id="PS51891">
    <property type="entry name" value="CENP_V_GFA"/>
    <property type="match status" value="1"/>
</dbReference>
<dbReference type="SUPFAM" id="SSF51316">
    <property type="entry name" value="Mss4-like"/>
    <property type="match status" value="1"/>
</dbReference>
<keyword evidence="2" id="KW-0479">Metal-binding</keyword>
<keyword evidence="6" id="KW-1185">Reference proteome</keyword>
<protein>
    <submittedName>
        <fullName evidence="5">GefF protein</fullName>
    </submittedName>
</protein>
<dbReference type="InterPro" id="IPR011057">
    <property type="entry name" value="Mss4-like_sf"/>
</dbReference>